<evidence type="ECO:0000256" key="2">
    <source>
        <dbReference type="ARBA" id="ARBA00023125"/>
    </source>
</evidence>
<dbReference type="CDD" id="cd00090">
    <property type="entry name" value="HTH_ARSR"/>
    <property type="match status" value="1"/>
</dbReference>
<evidence type="ECO:0000256" key="1">
    <source>
        <dbReference type="ARBA" id="ARBA00023015"/>
    </source>
</evidence>
<dbReference type="SUPFAM" id="SSF46785">
    <property type="entry name" value="Winged helix' DNA-binding domain"/>
    <property type="match status" value="1"/>
</dbReference>
<dbReference type="SMART" id="SM00418">
    <property type="entry name" value="HTH_ARSR"/>
    <property type="match status" value="1"/>
</dbReference>
<reference evidence="5 6" key="1">
    <citation type="submission" date="2017-04" db="EMBL/GenBank/DDBJ databases">
        <title>Draft genome sequence of Zooshikella ganghwensis VG4 isolated from Red Sea sediments.</title>
        <authorList>
            <person name="Rehman Z."/>
            <person name="Alam I."/>
            <person name="Kamau A."/>
            <person name="Bajic V."/>
            <person name="Leiknes T."/>
        </authorList>
    </citation>
    <scope>NUCLEOTIDE SEQUENCE [LARGE SCALE GENOMIC DNA]</scope>
    <source>
        <strain evidence="5 6">VG4</strain>
    </source>
</reference>
<dbReference type="Gene3D" id="1.10.10.10">
    <property type="entry name" value="Winged helix-like DNA-binding domain superfamily/Winged helix DNA-binding domain"/>
    <property type="match status" value="1"/>
</dbReference>
<dbReference type="GO" id="GO:0003700">
    <property type="term" value="F:DNA-binding transcription factor activity"/>
    <property type="evidence" value="ECO:0007669"/>
    <property type="project" value="InterPro"/>
</dbReference>
<dbReference type="InterPro" id="IPR051081">
    <property type="entry name" value="HTH_MetalResp_TranReg"/>
</dbReference>
<comment type="caution">
    <text evidence="5">The sequence shown here is derived from an EMBL/GenBank/DDBJ whole genome shotgun (WGS) entry which is preliminary data.</text>
</comment>
<accession>A0A4P9VU41</accession>
<keyword evidence="3" id="KW-0804">Transcription</keyword>
<proteinExistence type="predicted"/>
<evidence type="ECO:0000313" key="5">
    <source>
        <dbReference type="EMBL" id="RDH46726.1"/>
    </source>
</evidence>
<dbReference type="InterPro" id="IPR036388">
    <property type="entry name" value="WH-like_DNA-bd_sf"/>
</dbReference>
<dbReference type="PRINTS" id="PR00778">
    <property type="entry name" value="HTHARSR"/>
</dbReference>
<evidence type="ECO:0000259" key="4">
    <source>
        <dbReference type="PROSITE" id="PS50987"/>
    </source>
</evidence>
<dbReference type="InterPro" id="IPR011991">
    <property type="entry name" value="ArsR-like_HTH"/>
</dbReference>
<dbReference type="Proteomes" id="UP000257039">
    <property type="component" value="Unassembled WGS sequence"/>
</dbReference>
<keyword evidence="6" id="KW-1185">Reference proteome</keyword>
<gene>
    <name evidence="5" type="ORF">B9G39_12105</name>
</gene>
<dbReference type="PANTHER" id="PTHR33154">
    <property type="entry name" value="TRANSCRIPTIONAL REGULATOR, ARSR FAMILY"/>
    <property type="match status" value="1"/>
</dbReference>
<dbReference type="AlphaFoldDB" id="A0A4P9VU41"/>
<dbReference type="GO" id="GO:0003677">
    <property type="term" value="F:DNA binding"/>
    <property type="evidence" value="ECO:0007669"/>
    <property type="project" value="UniProtKB-KW"/>
</dbReference>
<dbReference type="FunFam" id="1.10.10.10:FF:000403">
    <property type="entry name" value="ArsR family transcriptional regulator"/>
    <property type="match status" value="1"/>
</dbReference>
<dbReference type="InterPro" id="IPR001845">
    <property type="entry name" value="HTH_ArsR_DNA-bd_dom"/>
</dbReference>
<sequence>MRENARTAVNFLKAISNENRLMILCYLGEREFSVSQLNDCLDLSQSALSQHLAVLRKDGLVTTRKEAQTVYYSLASEEAKELISLLHKLFCPAPVSAVTSELPSTSSASVKSYEVV</sequence>
<dbReference type="PANTHER" id="PTHR33154:SF28">
    <property type="entry name" value="HTH-TYPE TRANSCRIPTIONAL REGULATOR YGAV-RELATED"/>
    <property type="match status" value="1"/>
</dbReference>
<organism evidence="5 6">
    <name type="scientific">Zooshikella ganghwensis</name>
    <dbReference type="NCBI Taxonomy" id="202772"/>
    <lineage>
        <taxon>Bacteria</taxon>
        <taxon>Pseudomonadati</taxon>
        <taxon>Pseudomonadota</taxon>
        <taxon>Gammaproteobacteria</taxon>
        <taxon>Oceanospirillales</taxon>
        <taxon>Zooshikellaceae</taxon>
        <taxon>Zooshikella</taxon>
    </lineage>
</organism>
<dbReference type="InterPro" id="IPR036390">
    <property type="entry name" value="WH_DNA-bd_sf"/>
</dbReference>
<dbReference type="EMBL" id="NDXW01000001">
    <property type="protein sequence ID" value="RDH46726.1"/>
    <property type="molecule type" value="Genomic_DNA"/>
</dbReference>
<feature type="domain" description="HTH arsR-type" evidence="4">
    <location>
        <begin position="1"/>
        <end position="94"/>
    </location>
</feature>
<evidence type="ECO:0000313" key="6">
    <source>
        <dbReference type="Proteomes" id="UP000257039"/>
    </source>
</evidence>
<dbReference type="PROSITE" id="PS50987">
    <property type="entry name" value="HTH_ARSR_2"/>
    <property type="match status" value="1"/>
</dbReference>
<name>A0A4P9VU41_9GAMM</name>
<keyword evidence="2" id="KW-0238">DNA-binding</keyword>
<evidence type="ECO:0000256" key="3">
    <source>
        <dbReference type="ARBA" id="ARBA00023163"/>
    </source>
</evidence>
<keyword evidence="1" id="KW-0805">Transcription regulation</keyword>
<dbReference type="NCBIfam" id="NF033788">
    <property type="entry name" value="HTH_metalloreg"/>
    <property type="match status" value="1"/>
</dbReference>
<dbReference type="Pfam" id="PF01022">
    <property type="entry name" value="HTH_5"/>
    <property type="match status" value="1"/>
</dbReference>
<protein>
    <submittedName>
        <fullName evidence="5">ArsR family transcriptional regulator</fullName>
    </submittedName>
</protein>